<dbReference type="OrthoDB" id="537444at2759"/>
<evidence type="ECO:0000256" key="2">
    <source>
        <dbReference type="SAM" id="Phobius"/>
    </source>
</evidence>
<keyword evidence="2" id="KW-0812">Transmembrane</keyword>
<evidence type="ECO:0000313" key="5">
    <source>
        <dbReference type="Proteomes" id="UP000631114"/>
    </source>
</evidence>
<evidence type="ECO:0000259" key="3">
    <source>
        <dbReference type="Pfam" id="PF00198"/>
    </source>
</evidence>
<dbReference type="SUPFAM" id="SSF52777">
    <property type="entry name" value="CoA-dependent acyltransferases"/>
    <property type="match status" value="1"/>
</dbReference>
<dbReference type="GO" id="GO:0009941">
    <property type="term" value="C:chloroplast envelope"/>
    <property type="evidence" value="ECO:0007669"/>
    <property type="project" value="TreeGrafter"/>
</dbReference>
<keyword evidence="5" id="KW-1185">Reference proteome</keyword>
<dbReference type="PANTHER" id="PTHR23151:SF83">
    <property type="entry name" value="DIHYDROLIPOYLLYSINE-RESIDUE ACETYLTRANSFERASE COMPONENT 4 OF PYRUVATE DEHYDROGENASE COMPLEX, CHLOROPLASTIC"/>
    <property type="match status" value="1"/>
</dbReference>
<keyword evidence="2" id="KW-0472">Membrane</keyword>
<dbReference type="GO" id="GO:0004742">
    <property type="term" value="F:dihydrolipoyllysine-residue acetyltransferase activity"/>
    <property type="evidence" value="ECO:0007669"/>
    <property type="project" value="TreeGrafter"/>
</dbReference>
<name>A0A835M9A3_9MAGN</name>
<dbReference type="GO" id="GO:0006086">
    <property type="term" value="P:pyruvate decarboxylation to acetyl-CoA"/>
    <property type="evidence" value="ECO:0007669"/>
    <property type="project" value="InterPro"/>
</dbReference>
<feature type="domain" description="2-oxoacid dehydrogenase acyltransferase catalytic" evidence="3">
    <location>
        <begin position="38"/>
        <end position="88"/>
    </location>
</feature>
<sequence length="230" mass="24828">MDSQTFQVGKGKKFHCDISHASEDSNMDWKLLIWIGLGTFTLSNLGMFGVDRFDAILPPGQGAIMAVGASKPTVVTGADGFFSVKSKMLINCDPMTAQMQRMHSQVEQLQAELLYFCGEGGTPSEELQELRERKLNCEQLAHCAFDAQSYNNCLNLSGLRFSEKLCFEDLGIRGGSSRVGGGGPPDFDGNDGVQSQQRRVSIGGGVGSQRVTTPRSQQSRGGSSMQQSSS</sequence>
<keyword evidence="2" id="KW-1133">Transmembrane helix</keyword>
<gene>
    <name evidence="4" type="ORF">IFM89_002229</name>
</gene>
<dbReference type="PANTHER" id="PTHR23151">
    <property type="entry name" value="DIHYDROLIPOAMIDE ACETYL/SUCCINYL-TRANSFERASE-RELATED"/>
    <property type="match status" value="1"/>
</dbReference>
<evidence type="ECO:0000256" key="1">
    <source>
        <dbReference type="SAM" id="MobiDB-lite"/>
    </source>
</evidence>
<feature type="region of interest" description="Disordered" evidence="1">
    <location>
        <begin position="177"/>
        <end position="230"/>
    </location>
</feature>
<comment type="caution">
    <text evidence="4">The sequence shown here is derived from an EMBL/GenBank/DDBJ whole genome shotgun (WGS) entry which is preliminary data.</text>
</comment>
<dbReference type="EMBL" id="JADFTS010000002">
    <property type="protein sequence ID" value="KAF9618534.1"/>
    <property type="molecule type" value="Genomic_DNA"/>
</dbReference>
<dbReference type="InterPro" id="IPR045257">
    <property type="entry name" value="E2/Pdx1"/>
</dbReference>
<dbReference type="Gene3D" id="3.30.559.10">
    <property type="entry name" value="Chloramphenicol acetyltransferase-like domain"/>
    <property type="match status" value="1"/>
</dbReference>
<feature type="compositionally biased region" description="Low complexity" evidence="1">
    <location>
        <begin position="215"/>
        <end position="230"/>
    </location>
</feature>
<evidence type="ECO:0000313" key="4">
    <source>
        <dbReference type="EMBL" id="KAF9618534.1"/>
    </source>
</evidence>
<accession>A0A835M9A3</accession>
<dbReference type="InterPro" id="IPR001078">
    <property type="entry name" value="2-oxoacid_DH_actylTfrase"/>
</dbReference>
<dbReference type="Proteomes" id="UP000631114">
    <property type="component" value="Unassembled WGS sequence"/>
</dbReference>
<dbReference type="InterPro" id="IPR023213">
    <property type="entry name" value="CAT-like_dom_sf"/>
</dbReference>
<organism evidence="4 5">
    <name type="scientific">Coptis chinensis</name>
    <dbReference type="NCBI Taxonomy" id="261450"/>
    <lineage>
        <taxon>Eukaryota</taxon>
        <taxon>Viridiplantae</taxon>
        <taxon>Streptophyta</taxon>
        <taxon>Embryophyta</taxon>
        <taxon>Tracheophyta</taxon>
        <taxon>Spermatophyta</taxon>
        <taxon>Magnoliopsida</taxon>
        <taxon>Ranunculales</taxon>
        <taxon>Ranunculaceae</taxon>
        <taxon>Coptidoideae</taxon>
        <taxon>Coptis</taxon>
    </lineage>
</organism>
<reference evidence="4 5" key="1">
    <citation type="submission" date="2020-10" db="EMBL/GenBank/DDBJ databases">
        <title>The Coptis chinensis genome and diversification of protoberbering-type alkaloids.</title>
        <authorList>
            <person name="Wang B."/>
            <person name="Shu S."/>
            <person name="Song C."/>
            <person name="Liu Y."/>
        </authorList>
    </citation>
    <scope>NUCLEOTIDE SEQUENCE [LARGE SCALE GENOMIC DNA]</scope>
    <source>
        <strain evidence="4">HL-2020</strain>
        <tissue evidence="4">Leaf</tissue>
    </source>
</reference>
<feature type="transmembrane region" description="Helical" evidence="2">
    <location>
        <begin position="31"/>
        <end position="50"/>
    </location>
</feature>
<protein>
    <recommendedName>
        <fullName evidence="3">2-oxoacid dehydrogenase acyltransferase catalytic domain-containing protein</fullName>
    </recommendedName>
</protein>
<proteinExistence type="predicted"/>
<dbReference type="Pfam" id="PF00198">
    <property type="entry name" value="2-oxoacid_dh"/>
    <property type="match status" value="1"/>
</dbReference>
<dbReference type="AlphaFoldDB" id="A0A835M9A3"/>
<dbReference type="GO" id="GO:0009534">
    <property type="term" value="C:chloroplast thylakoid"/>
    <property type="evidence" value="ECO:0007669"/>
    <property type="project" value="TreeGrafter"/>
</dbReference>
<dbReference type="GO" id="GO:0045254">
    <property type="term" value="C:pyruvate dehydrogenase complex"/>
    <property type="evidence" value="ECO:0007669"/>
    <property type="project" value="InterPro"/>
</dbReference>